<keyword evidence="3" id="KW-1185">Reference proteome</keyword>
<dbReference type="STRING" id="3641.A0A061EZW1"/>
<feature type="region of interest" description="Disordered" evidence="1">
    <location>
        <begin position="72"/>
        <end position="175"/>
    </location>
</feature>
<gene>
    <name evidence="2" type="ORF">TCM_022118</name>
</gene>
<name>A0A061EZW1_THECC</name>
<dbReference type="Gramene" id="EOY07789">
    <property type="protein sequence ID" value="EOY07789"/>
    <property type="gene ID" value="TCM_022118"/>
</dbReference>
<dbReference type="OMA" id="GFRFNKE"/>
<accession>A0A061EZW1</accession>
<feature type="compositionally biased region" description="Polar residues" evidence="1">
    <location>
        <begin position="102"/>
        <end position="114"/>
    </location>
</feature>
<feature type="compositionally biased region" description="Basic and acidic residues" evidence="1">
    <location>
        <begin position="122"/>
        <end position="132"/>
    </location>
</feature>
<protein>
    <submittedName>
        <fullName evidence="2">Uncharacterized protein</fullName>
    </submittedName>
</protein>
<feature type="compositionally biased region" description="Low complexity" evidence="1">
    <location>
        <begin position="137"/>
        <end position="153"/>
    </location>
</feature>
<dbReference type="PANTHER" id="PTHR33785:SF2">
    <property type="entry name" value="DUF1685 DOMAIN-CONTAINING PROTEIN"/>
    <property type="match status" value="1"/>
</dbReference>
<dbReference type="AlphaFoldDB" id="A0A061EZW1"/>
<dbReference type="Proteomes" id="UP000026915">
    <property type="component" value="Chromosome 5"/>
</dbReference>
<dbReference type="PANTHER" id="PTHR33785">
    <property type="entry name" value="OS06G0550800 PROTEIN"/>
    <property type="match status" value="1"/>
</dbReference>
<evidence type="ECO:0000313" key="3">
    <source>
        <dbReference type="Proteomes" id="UP000026915"/>
    </source>
</evidence>
<dbReference type="HOGENOM" id="CLU_071702_1_0_1"/>
<reference evidence="2 3" key="1">
    <citation type="journal article" date="2013" name="Genome Biol.">
        <title>The genome sequence of the most widely cultivated cacao type and its use to identify candidate genes regulating pod color.</title>
        <authorList>
            <person name="Motamayor J.C."/>
            <person name="Mockaitis K."/>
            <person name="Schmutz J."/>
            <person name="Haiminen N."/>
            <person name="Iii D.L."/>
            <person name="Cornejo O."/>
            <person name="Findley S.D."/>
            <person name="Zheng P."/>
            <person name="Utro F."/>
            <person name="Royaert S."/>
            <person name="Saski C."/>
            <person name="Jenkins J."/>
            <person name="Podicheti R."/>
            <person name="Zhao M."/>
            <person name="Scheffler B.E."/>
            <person name="Stack J.C."/>
            <person name="Feltus F.A."/>
            <person name="Mustiga G.M."/>
            <person name="Amores F."/>
            <person name="Phillips W."/>
            <person name="Marelli J.P."/>
            <person name="May G.D."/>
            <person name="Shapiro H."/>
            <person name="Ma J."/>
            <person name="Bustamante C.D."/>
            <person name="Schnell R.J."/>
            <person name="Main D."/>
            <person name="Gilbert D."/>
            <person name="Parida L."/>
            <person name="Kuhn D.N."/>
        </authorList>
    </citation>
    <scope>NUCLEOTIDE SEQUENCE [LARGE SCALE GENOMIC DNA]</scope>
    <source>
        <strain evidence="3">cv. Matina 1-6</strain>
    </source>
</reference>
<sequence length="301" mass="33409">MMLITTQIFPSNNLSPALYLSTPPPHTHTLSLSMADNLSLCLMGAMDRLWFHQIILFPEPFSLYFPKTLKPVQQPNSESTTTSTSPSSSLSLSSLPEDIPTVVSSPPDQQNSAISSPSTPPDDSRSEEEGVKKRPTRASLSCSRSRSHSSSPSTQKGRKNHRHSTSCSPGGKLQKSMSCRSLKDLELEEVKGFMDLGFIFKKENLNARMISVVPGLLRLGFLKTKQKTELNLAADELPKDDDIEPEETGVVRPYLSETWLIKRPDSPLLNLRVPRVYAAADMKKHLKFWARTVASVAQQEC</sequence>
<proteinExistence type="predicted"/>
<evidence type="ECO:0000313" key="2">
    <source>
        <dbReference type="EMBL" id="EOY07789.1"/>
    </source>
</evidence>
<dbReference type="InParanoid" id="A0A061EZW1"/>
<dbReference type="eggNOG" id="ENOG502RZGW">
    <property type="taxonomic scope" value="Eukaryota"/>
</dbReference>
<evidence type="ECO:0000256" key="1">
    <source>
        <dbReference type="SAM" id="MobiDB-lite"/>
    </source>
</evidence>
<organism evidence="2 3">
    <name type="scientific">Theobroma cacao</name>
    <name type="common">Cacao</name>
    <name type="synonym">Cocoa</name>
    <dbReference type="NCBI Taxonomy" id="3641"/>
    <lineage>
        <taxon>Eukaryota</taxon>
        <taxon>Viridiplantae</taxon>
        <taxon>Streptophyta</taxon>
        <taxon>Embryophyta</taxon>
        <taxon>Tracheophyta</taxon>
        <taxon>Spermatophyta</taxon>
        <taxon>Magnoliopsida</taxon>
        <taxon>eudicotyledons</taxon>
        <taxon>Gunneridae</taxon>
        <taxon>Pentapetalae</taxon>
        <taxon>rosids</taxon>
        <taxon>malvids</taxon>
        <taxon>Malvales</taxon>
        <taxon>Malvaceae</taxon>
        <taxon>Byttnerioideae</taxon>
        <taxon>Theobroma</taxon>
    </lineage>
</organism>
<feature type="compositionally biased region" description="Low complexity" evidence="1">
    <location>
        <begin position="77"/>
        <end position="97"/>
    </location>
</feature>
<dbReference type="EMBL" id="CM001883">
    <property type="protein sequence ID" value="EOY07789.1"/>
    <property type="molecule type" value="Genomic_DNA"/>
</dbReference>